<dbReference type="InterPro" id="IPR001927">
    <property type="entry name" value="Na/Gal_symport"/>
</dbReference>
<dbReference type="GO" id="GO:0015293">
    <property type="term" value="F:symporter activity"/>
    <property type="evidence" value="ECO:0007669"/>
    <property type="project" value="InterPro"/>
</dbReference>
<proteinExistence type="predicted"/>
<dbReference type="NCBIfam" id="TIGR00792">
    <property type="entry name" value="gph"/>
    <property type="match status" value="1"/>
</dbReference>
<dbReference type="Proteomes" id="UP001431656">
    <property type="component" value="Chromosome"/>
</dbReference>
<dbReference type="InterPro" id="IPR036259">
    <property type="entry name" value="MFS_trans_sf"/>
</dbReference>
<dbReference type="PANTHER" id="PTHR11328">
    <property type="entry name" value="MAJOR FACILITATOR SUPERFAMILY DOMAIN-CONTAINING PROTEIN"/>
    <property type="match status" value="1"/>
</dbReference>
<feature type="transmembrane region" description="Helical" evidence="2">
    <location>
        <begin position="206"/>
        <end position="224"/>
    </location>
</feature>
<keyword evidence="4" id="KW-1185">Reference proteome</keyword>
<accession>A0AAN0K7M3</accession>
<dbReference type="Pfam" id="PF13347">
    <property type="entry name" value="MFS_2"/>
    <property type="match status" value="1"/>
</dbReference>
<evidence type="ECO:0000313" key="3">
    <source>
        <dbReference type="EMBL" id="BEH03153.1"/>
    </source>
</evidence>
<keyword evidence="2" id="KW-1133">Transmembrane helix</keyword>
<feature type="transmembrane region" description="Helical" evidence="2">
    <location>
        <begin position="356"/>
        <end position="375"/>
    </location>
</feature>
<feature type="region of interest" description="Disordered" evidence="1">
    <location>
        <begin position="506"/>
        <end position="530"/>
    </location>
</feature>
<feature type="transmembrane region" description="Helical" evidence="2">
    <location>
        <begin position="183"/>
        <end position="200"/>
    </location>
</feature>
<gene>
    <name evidence="3" type="ORF">brsh051_24340</name>
</gene>
<dbReference type="RefSeq" id="WP_286265408.1">
    <property type="nucleotide sequence ID" value="NZ_AP028056.1"/>
</dbReference>
<feature type="transmembrane region" description="Helical" evidence="2">
    <location>
        <begin position="34"/>
        <end position="57"/>
    </location>
</feature>
<evidence type="ECO:0000256" key="2">
    <source>
        <dbReference type="SAM" id="Phobius"/>
    </source>
</evidence>
<feature type="transmembrane region" description="Helical" evidence="2">
    <location>
        <begin position="387"/>
        <end position="416"/>
    </location>
</feature>
<feature type="transmembrane region" description="Helical" evidence="2">
    <location>
        <begin position="255"/>
        <end position="272"/>
    </location>
</feature>
<dbReference type="CDD" id="cd17332">
    <property type="entry name" value="MFS_MelB_like"/>
    <property type="match status" value="1"/>
</dbReference>
<dbReference type="AlphaFoldDB" id="A0AAN0K7M3"/>
<feature type="transmembrane region" description="Helical" evidence="2">
    <location>
        <begin position="292"/>
        <end position="313"/>
    </location>
</feature>
<dbReference type="GO" id="GO:0008643">
    <property type="term" value="P:carbohydrate transport"/>
    <property type="evidence" value="ECO:0007669"/>
    <property type="project" value="InterPro"/>
</dbReference>
<feature type="transmembrane region" description="Helical" evidence="2">
    <location>
        <begin position="436"/>
        <end position="457"/>
    </location>
</feature>
<dbReference type="PANTHER" id="PTHR11328:SF24">
    <property type="entry name" value="MAJOR FACILITATOR SUPERFAMILY (MFS) PROFILE DOMAIN-CONTAINING PROTEIN"/>
    <property type="match status" value="1"/>
</dbReference>
<feature type="compositionally biased region" description="Basic and acidic residues" evidence="1">
    <location>
        <begin position="517"/>
        <end position="530"/>
    </location>
</feature>
<dbReference type="EMBL" id="AP028056">
    <property type="protein sequence ID" value="BEH03153.1"/>
    <property type="molecule type" value="Genomic_DNA"/>
</dbReference>
<evidence type="ECO:0000256" key="1">
    <source>
        <dbReference type="SAM" id="MobiDB-lite"/>
    </source>
</evidence>
<dbReference type="GO" id="GO:0005886">
    <property type="term" value="C:plasma membrane"/>
    <property type="evidence" value="ECO:0007669"/>
    <property type="project" value="TreeGrafter"/>
</dbReference>
<feature type="transmembrane region" description="Helical" evidence="2">
    <location>
        <begin position="144"/>
        <end position="162"/>
    </location>
</feature>
<reference evidence="3" key="1">
    <citation type="journal article" date="2024" name="Int. J. Syst. Evol. Microbiol.">
        <title>Brooklawnia propionicigenes sp. nov., a facultatively anaerobic, propionate-producing bacterium isolated from a methanogenic reactor treating waste from cattle farms.</title>
        <authorList>
            <person name="Akita Y."/>
            <person name="Ueki A."/>
            <person name="Tonouchi A."/>
            <person name="Sugawara Y."/>
            <person name="Honma S."/>
            <person name="Kaku N."/>
            <person name="Ueki K."/>
        </authorList>
    </citation>
    <scope>NUCLEOTIDE SEQUENCE</scope>
    <source>
        <strain evidence="3">SH051</strain>
    </source>
</reference>
<sequence length="530" mass="58145">MSYQSALSAATSDKPKWEMSGAAPGYYLLKTREILGYSSVDFAMNLVFQAIMMYITFFYTDIFGLRVADVTLMFLLSRFVDAFADPIMGTIAERSNPSRGKYKSWLIYGAVPFGVMAVLTYTTPNFSYGWKLLWAYVTYNLLNILYSVIINPYISLASVMTADPAQRTKLQSVRMMCAQSGGVIVALALPLVSGWLSQFLSLQSSYMVTTGVLAIVMVATLFWASTQVVERIKVTSHEDPPGFKDVIYQLTHNKYVVLMFLLFFGVYGFNTVQSSSGVYYMTYFAMRPDMVAWFSMMNVLPSVVGVAVVPWLIRNFRKRGTVMLGLTVGAAGALLLGLLPATSVALMLAFRGLSSFGYGILMGSLWAIITDPVEYGDLHTGRRLTAIVMTLIGLGLKFSMLLGGVLPTLILSAVHYEPGVAQQTQQSLNGIHLMSSWLPAGILIVTLIIFGLSYDLTEEKVAQIQHKIAVRDGLLAPVNDEERALVAEGEALRAAAARKHDADTLLGGAQGSLSTIDSHDERETTEGFEK</sequence>
<dbReference type="SUPFAM" id="SSF103473">
    <property type="entry name" value="MFS general substrate transporter"/>
    <property type="match status" value="1"/>
</dbReference>
<dbReference type="KEGG" id="broo:brsh051_24340"/>
<feature type="transmembrane region" description="Helical" evidence="2">
    <location>
        <begin position="325"/>
        <end position="350"/>
    </location>
</feature>
<evidence type="ECO:0000313" key="4">
    <source>
        <dbReference type="Proteomes" id="UP001431656"/>
    </source>
</evidence>
<keyword evidence="2" id="KW-0812">Transmembrane</keyword>
<protein>
    <submittedName>
        <fullName evidence="3">MFS transporter</fullName>
    </submittedName>
</protein>
<name>A0AAN0K7M3_9ACTN</name>
<organism evidence="3 4">
    <name type="scientific">Brooklawnia propionicigenes</name>
    <dbReference type="NCBI Taxonomy" id="3041175"/>
    <lineage>
        <taxon>Bacteria</taxon>
        <taxon>Bacillati</taxon>
        <taxon>Actinomycetota</taxon>
        <taxon>Actinomycetes</taxon>
        <taxon>Propionibacteriales</taxon>
        <taxon>Propionibacteriaceae</taxon>
        <taxon>Brooklawnia</taxon>
    </lineage>
</organism>
<feature type="transmembrane region" description="Helical" evidence="2">
    <location>
        <begin position="105"/>
        <end position="124"/>
    </location>
</feature>
<dbReference type="GO" id="GO:0006814">
    <property type="term" value="P:sodium ion transport"/>
    <property type="evidence" value="ECO:0007669"/>
    <property type="project" value="InterPro"/>
</dbReference>
<dbReference type="InterPro" id="IPR039672">
    <property type="entry name" value="MFS_2"/>
</dbReference>
<dbReference type="Gene3D" id="1.20.1250.20">
    <property type="entry name" value="MFS general substrate transporter like domains"/>
    <property type="match status" value="2"/>
</dbReference>
<keyword evidence="2" id="KW-0472">Membrane</keyword>